<dbReference type="PANTHER" id="PTHR47708">
    <property type="match status" value="1"/>
</dbReference>
<dbReference type="Pfam" id="PF23544">
    <property type="entry name" value="AtuA_ferredoxin"/>
    <property type="match status" value="1"/>
</dbReference>
<reference evidence="3 4" key="1">
    <citation type="submission" date="2019-03" db="EMBL/GenBank/DDBJ databases">
        <title>Genomic Encyclopedia of Type Strains, Phase IV (KMG-IV): sequencing the most valuable type-strain genomes for metagenomic binning, comparative biology and taxonomic classification.</title>
        <authorList>
            <person name="Goeker M."/>
        </authorList>
    </citation>
    <scope>NUCLEOTIDE SEQUENCE [LARGE SCALE GENOMIC DNA]</scope>
    <source>
        <strain evidence="3 4">DSM 23344</strain>
    </source>
</reference>
<name>A0A4R2KVS4_9GAMM</name>
<dbReference type="OrthoDB" id="9763456at2"/>
<dbReference type="PANTHER" id="PTHR47708:SF2">
    <property type="entry name" value="SI:CH73-132F6.5"/>
    <property type="match status" value="1"/>
</dbReference>
<organism evidence="3 4">
    <name type="scientific">Chromatocurvus halotolerans</name>
    <dbReference type="NCBI Taxonomy" id="1132028"/>
    <lineage>
        <taxon>Bacteria</taxon>
        <taxon>Pseudomonadati</taxon>
        <taxon>Pseudomonadota</taxon>
        <taxon>Gammaproteobacteria</taxon>
        <taxon>Cellvibrionales</taxon>
        <taxon>Halieaceae</taxon>
        <taxon>Chromatocurvus</taxon>
    </lineage>
</organism>
<dbReference type="AlphaFoldDB" id="A0A4R2KVS4"/>
<feature type="domain" description="Acyclic terpene utilisation N-terminal" evidence="1">
    <location>
        <begin position="7"/>
        <end position="455"/>
    </location>
</feature>
<protein>
    <submittedName>
        <fullName evidence="3">Uncharacterized protein DUF1446</fullName>
    </submittedName>
</protein>
<dbReference type="InterPro" id="IPR010839">
    <property type="entry name" value="AtuA_N"/>
</dbReference>
<dbReference type="RefSeq" id="WP_117317382.1">
    <property type="nucleotide sequence ID" value="NZ_QQSW01000008.1"/>
</dbReference>
<dbReference type="Pfam" id="PF07287">
    <property type="entry name" value="AtuA"/>
    <property type="match status" value="1"/>
</dbReference>
<evidence type="ECO:0000313" key="3">
    <source>
        <dbReference type="EMBL" id="TCO77062.1"/>
    </source>
</evidence>
<accession>A0A4R2KVS4</accession>
<feature type="domain" description="AtuA-like ferredoxin-fold" evidence="2">
    <location>
        <begin position="494"/>
        <end position="595"/>
    </location>
</feature>
<gene>
    <name evidence="3" type="ORF">EV688_10376</name>
</gene>
<dbReference type="InterPro" id="IPR056362">
    <property type="entry name" value="AtuA-like_ferredoxin_dom"/>
</dbReference>
<dbReference type="EMBL" id="SLWX01000003">
    <property type="protein sequence ID" value="TCO77062.1"/>
    <property type="molecule type" value="Genomic_DNA"/>
</dbReference>
<proteinExistence type="predicted"/>
<sequence>MTGSVLTIGGASGYWGDAPGATAQLLAHESLDFLVYDYLAEITLSILARARAADPQAGYATDFVTSAMAPNLQHIAQKGVRVISNAGGVNPDACAQALRDLLREQGLALRVAVVKGDDLAMRTAEFAGHAGQAPVREMFTGEGFPPPERVSSVNAYLGASGIAAALDRGADIVITGRCVDSAVTLGACLHYFRWSLDDLDRLAQGSLAGHLLECGTQATGGNFTDWEAVAEGLWAAGYPLAEIAADGDFVVTRPADTGGRVTVGTVAEQMLYEIGDPRRYILPDVICDFSEVQFAEVGEDRVRVSGARGAGRPETLKVCATWADGFRAGHLWTLVGRNAEGKARAFARGVLKRTEQALVAAGLPPLSETSIELPGGESQFPPLSRQSARREVNVKIAVKHPTAEGVAVFLKEMTGHALAAPPGLCSFAGARARPSPVVRLFSFTVPAAGVPSVVAMDDGEHELVPSPAVSPPALPPAPQLPLPAAADESGVRVSLEALAWARSGDKGDKANIGVIARKPEFLPYIAAALTEAAVAECFAHFLAPGQARPVERFYLPGTSSLNFLLHNVLGGGGIASLRLDAQGKAYAQVLLALAVPVPASLASRYGLTVTHREDASQ</sequence>
<evidence type="ECO:0000313" key="4">
    <source>
        <dbReference type="Proteomes" id="UP000294980"/>
    </source>
</evidence>
<comment type="caution">
    <text evidence="3">The sequence shown here is derived from an EMBL/GenBank/DDBJ whole genome shotgun (WGS) entry which is preliminary data.</text>
</comment>
<dbReference type="Proteomes" id="UP000294980">
    <property type="component" value="Unassembled WGS sequence"/>
</dbReference>
<keyword evidence="4" id="KW-1185">Reference proteome</keyword>
<evidence type="ECO:0000259" key="1">
    <source>
        <dbReference type="Pfam" id="PF07287"/>
    </source>
</evidence>
<evidence type="ECO:0000259" key="2">
    <source>
        <dbReference type="Pfam" id="PF23544"/>
    </source>
</evidence>